<keyword evidence="4 9" id="KW-0812">Transmembrane</keyword>
<dbReference type="GO" id="GO:0005789">
    <property type="term" value="C:endoplasmic reticulum membrane"/>
    <property type="evidence" value="ECO:0007669"/>
    <property type="project" value="UniProtKB-SubCell"/>
</dbReference>
<feature type="transmembrane region" description="Helical" evidence="9">
    <location>
        <begin position="70"/>
        <end position="95"/>
    </location>
</feature>
<dbReference type="PANTHER" id="PTHR13117">
    <property type="entry name" value="ENDOPLASMIC RETICULUM MULTISPAN TRANSMEMBRANE PROTEIN-RELATED"/>
    <property type="match status" value="1"/>
</dbReference>
<dbReference type="AlphaFoldDB" id="A0A7R9CGK5"/>
<evidence type="ECO:0000313" key="10">
    <source>
        <dbReference type="EMBL" id="CAD7396242.1"/>
    </source>
</evidence>
<evidence type="ECO:0000256" key="6">
    <source>
        <dbReference type="ARBA" id="ARBA00022989"/>
    </source>
</evidence>
<comment type="function">
    <text evidence="8 9">Intramembrane glycolipid transporter that operates in the biosynthetic pathway of dolichol-linked oligosaccharides, the glycan precursors employed in protein asparagine (N)-glycosylation. The sequential addition of sugars to dolichol pyrophosphate produces dolichol-linked oligosaccharides containing fourteen sugars, including two GlcNAcs, nine mannoses and three glucoses. Once assembled, the oligosaccharide is transferred from the lipid to nascent proteins by oligosaccharyltransferases. The assembly of dolichol-linked oligosaccharides begins on the cytosolic side of the endoplasmic reticulum membrane and finishes in its lumen. RFT1 could mediate the translocation of the cytosolically oriented intermediate DolPP-GlcNAc2Man5, produced by ALG11, into the ER lumen where dolichol-linked oligosaccharides assembly continues. However, the intramembrane lipid transporter activity could not be confirmed in vitro.</text>
</comment>
<evidence type="ECO:0000256" key="2">
    <source>
        <dbReference type="ARBA" id="ARBA00004922"/>
    </source>
</evidence>
<evidence type="ECO:0000256" key="4">
    <source>
        <dbReference type="ARBA" id="ARBA00022692"/>
    </source>
</evidence>
<dbReference type="EMBL" id="OC317338">
    <property type="protein sequence ID" value="CAD7396242.1"/>
    <property type="molecule type" value="Genomic_DNA"/>
</dbReference>
<dbReference type="InterPro" id="IPR007594">
    <property type="entry name" value="RFT1"/>
</dbReference>
<comment type="pathway">
    <text evidence="2">Protein modification; protein glycosylation.</text>
</comment>
<accession>A0A7R9CGK5</accession>
<keyword evidence="7 9" id="KW-0472">Membrane</keyword>
<feature type="transmembrane region" description="Helical" evidence="9">
    <location>
        <begin position="141"/>
        <end position="161"/>
    </location>
</feature>
<gene>
    <name evidence="10" type="ORF">TCEB3V08_LOCUS3512</name>
</gene>
<keyword evidence="6 9" id="KW-1133">Transmembrane helix</keyword>
<comment type="similarity">
    <text evidence="3 9">Belongs to the RFT1 family.</text>
</comment>
<evidence type="ECO:0000256" key="8">
    <source>
        <dbReference type="ARBA" id="ARBA00045912"/>
    </source>
</evidence>
<dbReference type="GO" id="GO:0006488">
    <property type="term" value="P:dolichol-linked oligosaccharide biosynthetic process"/>
    <property type="evidence" value="ECO:0007669"/>
    <property type="project" value="InterPro"/>
</dbReference>
<organism evidence="10">
    <name type="scientific">Timema cristinae</name>
    <name type="common">Walking stick</name>
    <dbReference type="NCBI Taxonomy" id="61476"/>
    <lineage>
        <taxon>Eukaryota</taxon>
        <taxon>Metazoa</taxon>
        <taxon>Ecdysozoa</taxon>
        <taxon>Arthropoda</taxon>
        <taxon>Hexapoda</taxon>
        <taxon>Insecta</taxon>
        <taxon>Pterygota</taxon>
        <taxon>Neoptera</taxon>
        <taxon>Polyneoptera</taxon>
        <taxon>Phasmatodea</taxon>
        <taxon>Timematodea</taxon>
        <taxon>Timematoidea</taxon>
        <taxon>Timematidae</taxon>
        <taxon>Timema</taxon>
    </lineage>
</organism>
<dbReference type="Pfam" id="PF04506">
    <property type="entry name" value="Rft-1"/>
    <property type="match status" value="1"/>
</dbReference>
<name>A0A7R9CGK5_TIMCR</name>
<evidence type="ECO:0000256" key="5">
    <source>
        <dbReference type="ARBA" id="ARBA00022824"/>
    </source>
</evidence>
<keyword evidence="5" id="KW-0256">Endoplasmic reticulum</keyword>
<protein>
    <recommendedName>
        <fullName evidence="9">Protein RFT1 homolog</fullName>
    </recommendedName>
</protein>
<dbReference type="PANTHER" id="PTHR13117:SF5">
    <property type="entry name" value="PROTEIN RFT1 HOMOLOG"/>
    <property type="match status" value="1"/>
</dbReference>
<evidence type="ECO:0000256" key="1">
    <source>
        <dbReference type="ARBA" id="ARBA00004477"/>
    </source>
</evidence>
<evidence type="ECO:0000256" key="9">
    <source>
        <dbReference type="RuleBase" id="RU365067"/>
    </source>
</evidence>
<evidence type="ECO:0000256" key="3">
    <source>
        <dbReference type="ARBA" id="ARBA00010288"/>
    </source>
</evidence>
<feature type="transmembrane region" description="Helical" evidence="9">
    <location>
        <begin position="107"/>
        <end position="129"/>
    </location>
</feature>
<dbReference type="GO" id="GO:0034203">
    <property type="term" value="P:glycolipid translocation"/>
    <property type="evidence" value="ECO:0007669"/>
    <property type="project" value="TreeGrafter"/>
</dbReference>
<proteinExistence type="inferred from homology"/>
<reference evidence="10" key="1">
    <citation type="submission" date="2020-11" db="EMBL/GenBank/DDBJ databases">
        <authorList>
            <person name="Tran Van P."/>
        </authorList>
    </citation>
    <scope>NUCLEOTIDE SEQUENCE</scope>
</reference>
<comment type="caution">
    <text evidence="9">Lacks conserved residue(s) required for the propagation of feature annotation.</text>
</comment>
<sequence length="251" mass="29132">MDIMADRSHILFRCVTFILNAFVLRHVSQDVVGVMNVRLLLLESTILYLSREAFRRACLSKTTDHNWAQVINLLWLTLPLCQVFSLVFGYIWLYVLTPPSEDITQHYTLGVWSICVSCIVEMCCEPVYLVSQAFLFVRLKVVLDTIQIVVRTFIFTPLIVYQPQSAVLAFSAAQVISACVYVIGYYVYFYVYIKRRNEKIALRKKDDDVPRTGKEEMEDDFPFESLTDFLPARIENQVYQPYVTFNIVTSL</sequence>
<evidence type="ECO:0000256" key="7">
    <source>
        <dbReference type="ARBA" id="ARBA00023136"/>
    </source>
</evidence>
<comment type="subcellular location">
    <subcellularLocation>
        <location evidence="1 9">Endoplasmic reticulum membrane</location>
        <topology evidence="1 9">Multi-pass membrane protein</topology>
    </subcellularLocation>
</comment>
<feature type="transmembrane region" description="Helical" evidence="9">
    <location>
        <begin position="167"/>
        <end position="193"/>
    </location>
</feature>